<reference evidence="1" key="1">
    <citation type="submission" date="2014-11" db="EMBL/GenBank/DDBJ databases">
        <authorList>
            <person name="Amaro Gonzalez C."/>
        </authorList>
    </citation>
    <scope>NUCLEOTIDE SEQUENCE</scope>
</reference>
<evidence type="ECO:0000313" key="1">
    <source>
        <dbReference type="EMBL" id="JAH37792.1"/>
    </source>
</evidence>
<organism evidence="1">
    <name type="scientific">Anguilla anguilla</name>
    <name type="common">European freshwater eel</name>
    <name type="synonym">Muraena anguilla</name>
    <dbReference type="NCBI Taxonomy" id="7936"/>
    <lineage>
        <taxon>Eukaryota</taxon>
        <taxon>Metazoa</taxon>
        <taxon>Chordata</taxon>
        <taxon>Craniata</taxon>
        <taxon>Vertebrata</taxon>
        <taxon>Euteleostomi</taxon>
        <taxon>Actinopterygii</taxon>
        <taxon>Neopterygii</taxon>
        <taxon>Teleostei</taxon>
        <taxon>Anguilliformes</taxon>
        <taxon>Anguillidae</taxon>
        <taxon>Anguilla</taxon>
    </lineage>
</organism>
<reference evidence="1" key="2">
    <citation type="journal article" date="2015" name="Fish Shellfish Immunol.">
        <title>Early steps in the European eel (Anguilla anguilla)-Vibrio vulnificus interaction in the gills: Role of the RtxA13 toxin.</title>
        <authorList>
            <person name="Callol A."/>
            <person name="Pajuelo D."/>
            <person name="Ebbesson L."/>
            <person name="Teles M."/>
            <person name="MacKenzie S."/>
            <person name="Amaro C."/>
        </authorList>
    </citation>
    <scope>NUCLEOTIDE SEQUENCE</scope>
</reference>
<sequence length="50" mass="5745">MSAFKKALSRNSPVQLEHLVFTHELVSWCEWVTRGLNLFSVSRVHPGFCV</sequence>
<dbReference type="EMBL" id="GBXM01070785">
    <property type="protein sequence ID" value="JAH37792.1"/>
    <property type="molecule type" value="Transcribed_RNA"/>
</dbReference>
<accession>A0A0E9S9A6</accession>
<proteinExistence type="predicted"/>
<protein>
    <submittedName>
        <fullName evidence="1">Uncharacterized protein</fullName>
    </submittedName>
</protein>
<dbReference type="AlphaFoldDB" id="A0A0E9S9A6"/>
<name>A0A0E9S9A6_ANGAN</name>